<evidence type="ECO:0000256" key="3">
    <source>
        <dbReference type="ARBA" id="ARBA00022692"/>
    </source>
</evidence>
<reference evidence="13 14" key="1">
    <citation type="journal article" date="2003" name="Nature">
        <title>The genome of a motile marine Synechococcus.</title>
        <authorList>
            <person name="Palenik B."/>
            <person name="Brahamsha B."/>
            <person name="Larimer F."/>
            <person name="Land M."/>
            <person name="Hauser L."/>
            <person name="Chain P."/>
            <person name="Lamerdin J."/>
            <person name="Regala W."/>
            <person name="Allen E.A."/>
            <person name="McCarren J."/>
            <person name="Paulsen I."/>
            <person name="Dufresne A."/>
            <person name="Partensky F."/>
            <person name="Webb E."/>
            <person name="Waterbury J."/>
        </authorList>
    </citation>
    <scope>NUCLEOTIDE SEQUENCE [LARGE SCALE GENOMIC DNA]</scope>
    <source>
        <strain evidence="13 14">WH8102</strain>
    </source>
</reference>
<dbReference type="HOGENOM" id="CLU_041525_2_0_3"/>
<dbReference type="GO" id="GO:0016491">
    <property type="term" value="F:oxidoreductase activity"/>
    <property type="evidence" value="ECO:0007669"/>
    <property type="project" value="UniProtKB-KW"/>
</dbReference>
<dbReference type="GO" id="GO:0006784">
    <property type="term" value="P:heme A biosynthetic process"/>
    <property type="evidence" value="ECO:0007669"/>
    <property type="project" value="InterPro"/>
</dbReference>
<dbReference type="GO" id="GO:0046872">
    <property type="term" value="F:metal ion binding"/>
    <property type="evidence" value="ECO:0007669"/>
    <property type="project" value="UniProtKB-KW"/>
</dbReference>
<evidence type="ECO:0000256" key="7">
    <source>
        <dbReference type="ARBA" id="ARBA00023004"/>
    </source>
</evidence>
<keyword evidence="10" id="KW-1015">Disulfide bond</keyword>
<feature type="transmembrane region" description="Helical" evidence="12">
    <location>
        <begin position="208"/>
        <end position="229"/>
    </location>
</feature>
<dbReference type="InterPro" id="IPR050450">
    <property type="entry name" value="COX15/CtaA_HemeA_synthase"/>
</dbReference>
<dbReference type="Pfam" id="PF02628">
    <property type="entry name" value="COX15-CtaA"/>
    <property type="match status" value="1"/>
</dbReference>
<dbReference type="RefSeq" id="WP_011128718.1">
    <property type="nucleotide sequence ID" value="NC_005070.1"/>
</dbReference>
<evidence type="ECO:0000256" key="1">
    <source>
        <dbReference type="ARBA" id="ARBA00004141"/>
    </source>
</evidence>
<dbReference type="eggNOG" id="COG1612">
    <property type="taxonomic scope" value="Bacteria"/>
</dbReference>
<comment type="subcellular location">
    <subcellularLocation>
        <location evidence="1">Membrane</location>
        <topology evidence="1">Multi-pass membrane protein</topology>
    </subcellularLocation>
</comment>
<dbReference type="GO" id="GO:0016020">
    <property type="term" value="C:membrane"/>
    <property type="evidence" value="ECO:0007669"/>
    <property type="project" value="UniProtKB-SubCell"/>
</dbReference>
<dbReference type="AlphaFoldDB" id="Q7U549"/>
<evidence type="ECO:0008006" key="15">
    <source>
        <dbReference type="Google" id="ProtNLM"/>
    </source>
</evidence>
<dbReference type="EMBL" id="BX569694">
    <property type="protein sequence ID" value="CAE08375.1"/>
    <property type="molecule type" value="Genomic_DNA"/>
</dbReference>
<feature type="transmembrane region" description="Helical" evidence="12">
    <location>
        <begin position="127"/>
        <end position="146"/>
    </location>
</feature>
<dbReference type="PANTHER" id="PTHR35457:SF1">
    <property type="entry name" value="HEME A SYNTHASE"/>
    <property type="match status" value="1"/>
</dbReference>
<proteinExistence type="predicted"/>
<evidence type="ECO:0000256" key="9">
    <source>
        <dbReference type="ARBA" id="ARBA00023136"/>
    </source>
</evidence>
<dbReference type="InterPro" id="IPR003780">
    <property type="entry name" value="COX15/CtaA_fam"/>
</dbReference>
<keyword evidence="14" id="KW-1185">Reference proteome</keyword>
<keyword evidence="4" id="KW-0479">Metal-binding</keyword>
<evidence type="ECO:0000256" key="2">
    <source>
        <dbReference type="ARBA" id="ARBA00022475"/>
    </source>
</evidence>
<evidence type="ECO:0000256" key="10">
    <source>
        <dbReference type="ARBA" id="ARBA00023157"/>
    </source>
</evidence>
<gene>
    <name evidence="13" type="ordered locus">SYNW1860</name>
</gene>
<feature type="transmembrane region" description="Helical" evidence="12">
    <location>
        <begin position="167"/>
        <end position="188"/>
    </location>
</feature>
<dbReference type="STRING" id="84588.SYNW1860"/>
<protein>
    <recommendedName>
        <fullName evidence="15">Heme A synthase</fullName>
    </recommendedName>
</protein>
<keyword evidence="7" id="KW-0408">Iron</keyword>
<evidence type="ECO:0000256" key="8">
    <source>
        <dbReference type="ARBA" id="ARBA00023133"/>
    </source>
</evidence>
<keyword evidence="2" id="KW-1003">Cell membrane</keyword>
<feature type="transmembrane region" description="Helical" evidence="12">
    <location>
        <begin position="263"/>
        <end position="284"/>
    </location>
</feature>
<evidence type="ECO:0000256" key="6">
    <source>
        <dbReference type="ARBA" id="ARBA00023002"/>
    </source>
</evidence>
<dbReference type="PANTHER" id="PTHR35457">
    <property type="entry name" value="HEME A SYNTHASE"/>
    <property type="match status" value="1"/>
</dbReference>
<comment type="pathway">
    <text evidence="11">Porphyrin-containing compound metabolism.</text>
</comment>
<name>Q7U549_PARMW</name>
<feature type="transmembrane region" description="Helical" evidence="12">
    <location>
        <begin position="97"/>
        <end position="121"/>
    </location>
</feature>
<evidence type="ECO:0000256" key="12">
    <source>
        <dbReference type="SAM" id="Phobius"/>
    </source>
</evidence>
<keyword evidence="3 12" id="KW-0812">Transmembrane</keyword>
<keyword evidence="9 12" id="KW-0472">Membrane</keyword>
<feature type="transmembrane region" description="Helical" evidence="12">
    <location>
        <begin position="73"/>
        <end position="90"/>
    </location>
</feature>
<keyword evidence="5 12" id="KW-1133">Transmembrane helix</keyword>
<accession>Q7U549</accession>
<evidence type="ECO:0000313" key="13">
    <source>
        <dbReference type="EMBL" id="CAE08375.1"/>
    </source>
</evidence>
<keyword evidence="8" id="KW-0350">Heme biosynthesis</keyword>
<evidence type="ECO:0000256" key="4">
    <source>
        <dbReference type="ARBA" id="ARBA00022723"/>
    </source>
</evidence>
<sequence length="309" mass="33174">MMFSATTPMRRRLGRLSSHLLVAVIALVVIGGATRVMEAGLACPDWPLCYGTFLPGRQMNLQVFLEWFHRLDAFVIGIALVVMSVVSVVWRRSLPRWLPWMSGLLVLLVVLQGGLGALTVLQLLPSGVVTAHLALALTLVALLSGLTQRLLQSGDGQPPWWWRPLSALALVGVVSQCLLGARMATSWAAQRCLAGGEACRWLVWHRSAATPVAGFVLLFVLVALLAGGWSRRQWPLLLSAVLLVTTQVSLGITTFRLGLDQPLVTVAHQLVAALLVGVLAALLVRCPAFVAAVPCPVVLDDSSLEPCHG</sequence>
<evidence type="ECO:0000256" key="5">
    <source>
        <dbReference type="ARBA" id="ARBA00022989"/>
    </source>
</evidence>
<dbReference type="KEGG" id="syw:SYNW1860"/>
<evidence type="ECO:0000256" key="11">
    <source>
        <dbReference type="ARBA" id="ARBA00023444"/>
    </source>
</evidence>
<keyword evidence="6" id="KW-0560">Oxidoreductase</keyword>
<organism evidence="13 14">
    <name type="scientific">Parasynechococcus marenigrum (strain WH8102)</name>
    <dbReference type="NCBI Taxonomy" id="84588"/>
    <lineage>
        <taxon>Bacteria</taxon>
        <taxon>Bacillati</taxon>
        <taxon>Cyanobacteriota</taxon>
        <taxon>Cyanophyceae</taxon>
        <taxon>Synechococcales</taxon>
        <taxon>Prochlorococcaceae</taxon>
        <taxon>Parasynechococcus</taxon>
        <taxon>Parasynechococcus marenigrum</taxon>
    </lineage>
</organism>
<feature type="transmembrane region" description="Helical" evidence="12">
    <location>
        <begin position="236"/>
        <end position="257"/>
    </location>
</feature>
<evidence type="ECO:0000313" key="14">
    <source>
        <dbReference type="Proteomes" id="UP000001422"/>
    </source>
</evidence>
<dbReference type="Proteomes" id="UP000001422">
    <property type="component" value="Chromosome"/>
</dbReference>